<dbReference type="GO" id="GO:0030170">
    <property type="term" value="F:pyridoxal phosphate binding"/>
    <property type="evidence" value="ECO:0007669"/>
    <property type="project" value="InterPro"/>
</dbReference>
<dbReference type="PANTHER" id="PTHR11999">
    <property type="entry name" value="GROUP II PYRIDOXAL-5-PHOSPHATE DECARBOXYLASE"/>
    <property type="match status" value="1"/>
</dbReference>
<dbReference type="InterPro" id="IPR010977">
    <property type="entry name" value="Aromatic_deC"/>
</dbReference>
<dbReference type="AlphaFoldDB" id="A0A7S1AIZ8"/>
<dbReference type="GO" id="GO:0016831">
    <property type="term" value="F:carboxy-lyase activity"/>
    <property type="evidence" value="ECO:0007669"/>
    <property type="project" value="UniProtKB-KW"/>
</dbReference>
<organism evidence="8">
    <name type="scientific">Noctiluca scintillans</name>
    <name type="common">Sea sparkle</name>
    <name type="synonym">Red tide dinoflagellate</name>
    <dbReference type="NCBI Taxonomy" id="2966"/>
    <lineage>
        <taxon>Eukaryota</taxon>
        <taxon>Sar</taxon>
        <taxon>Alveolata</taxon>
        <taxon>Dinophyceae</taxon>
        <taxon>Noctilucales</taxon>
        <taxon>Noctilucaceae</taxon>
        <taxon>Noctiluca</taxon>
    </lineage>
</organism>
<proteinExistence type="inferred from homology"/>
<feature type="modified residue" description="N6-(pyridoxal phosphate)lysine" evidence="6">
    <location>
        <position position="374"/>
    </location>
</feature>
<dbReference type="SUPFAM" id="SSF53383">
    <property type="entry name" value="PLP-dependent transferases"/>
    <property type="match status" value="1"/>
</dbReference>
<dbReference type="Gene3D" id="3.40.640.10">
    <property type="entry name" value="Type I PLP-dependent aspartate aminotransferase-like (Major domain)"/>
    <property type="match status" value="1"/>
</dbReference>
<evidence type="ECO:0000256" key="4">
    <source>
        <dbReference type="ARBA" id="ARBA00022898"/>
    </source>
</evidence>
<dbReference type="Pfam" id="PF00282">
    <property type="entry name" value="Pyridoxal_deC"/>
    <property type="match status" value="1"/>
</dbReference>
<keyword evidence="5 7" id="KW-0456">Lyase</keyword>
<name>A0A7S1AIZ8_NOCSC</name>
<dbReference type="GO" id="GO:0019752">
    <property type="term" value="P:carboxylic acid metabolic process"/>
    <property type="evidence" value="ECO:0007669"/>
    <property type="project" value="InterPro"/>
</dbReference>
<comment type="cofactor">
    <cofactor evidence="1 6 7">
        <name>pyridoxal 5'-phosphate</name>
        <dbReference type="ChEBI" id="CHEBI:597326"/>
    </cofactor>
</comment>
<dbReference type="EMBL" id="HBFQ01042621">
    <property type="protein sequence ID" value="CAD8855808.1"/>
    <property type="molecule type" value="Transcribed_RNA"/>
</dbReference>
<evidence type="ECO:0000256" key="7">
    <source>
        <dbReference type="RuleBase" id="RU000382"/>
    </source>
</evidence>
<dbReference type="GO" id="GO:0005737">
    <property type="term" value="C:cytoplasm"/>
    <property type="evidence" value="ECO:0007669"/>
    <property type="project" value="TreeGrafter"/>
</dbReference>
<sequence length="550" mass="60848">MAQVFGVHCGACQFIPIMVSDGTKTVLATIGGVALLREACKLLLMFLRARQRQTQCPASLRDRLYPEHGLGDHIMDVDGFREAGRKMVEWIADYRASCHTRSVLPTVQPGFLSDRLPAFAPAVGAPWETIFRDFEEQILPGITHWESPHFFSYFKPHASFPSVLGEFLCAGLNVIGFSWIASPACTELEMVVCDWFAKMLRLPEDFLCRGNGLGGGVIQGTAGESAIVALLAAVAEQRQKPGFSIEKAVVYGSDQAHSILDKACLVVGIPSHHLRKISTNFKQGYALQPDALEKAIVEDEAAGLQPLFLFVTVGTTSTTASDVLPPLTAVAQKKGLWVHLDAAYGGAYAICPEFRNGLFDGMENVDSVVVNAHKKLMANFDVSLLWTRRRRALLQALSLEAEKNEYLRNANSDKGIVIDYKDWQLPLGRRFRSLKLWFVLRSFGAEGLREHIRNGVRLAATFSSWVKEDDRFEVCCPSQFALVCIRLRAGDEASERLKDACNNSGKIHFVSTKVEGQTVLRIAIGGLEMSERDIAFAWKVLQEEATRVLV</sequence>
<evidence type="ECO:0000256" key="2">
    <source>
        <dbReference type="ARBA" id="ARBA00009533"/>
    </source>
</evidence>
<evidence type="ECO:0000256" key="6">
    <source>
        <dbReference type="PIRSR" id="PIRSR602129-50"/>
    </source>
</evidence>
<comment type="similarity">
    <text evidence="2 7">Belongs to the group II decarboxylase family.</text>
</comment>
<gene>
    <name evidence="8" type="ORF">NSCI0253_LOCUS30160</name>
</gene>
<evidence type="ECO:0000313" key="8">
    <source>
        <dbReference type="EMBL" id="CAD8855808.1"/>
    </source>
</evidence>
<dbReference type="InterPro" id="IPR015424">
    <property type="entry name" value="PyrdxlP-dep_Trfase"/>
</dbReference>
<reference evidence="8" key="1">
    <citation type="submission" date="2021-01" db="EMBL/GenBank/DDBJ databases">
        <authorList>
            <person name="Corre E."/>
            <person name="Pelletier E."/>
            <person name="Niang G."/>
            <person name="Scheremetjew M."/>
            <person name="Finn R."/>
            <person name="Kale V."/>
            <person name="Holt S."/>
            <person name="Cochrane G."/>
            <person name="Meng A."/>
            <person name="Brown T."/>
            <person name="Cohen L."/>
        </authorList>
    </citation>
    <scope>NUCLEOTIDE SEQUENCE</scope>
</reference>
<dbReference type="PANTHER" id="PTHR11999:SF70">
    <property type="entry name" value="MIP05841P"/>
    <property type="match status" value="1"/>
</dbReference>
<dbReference type="Gene3D" id="1.20.1340.10">
    <property type="entry name" value="dopa decarboxylase, N-terminal domain"/>
    <property type="match status" value="1"/>
</dbReference>
<keyword evidence="4 6" id="KW-0663">Pyridoxal phosphate</keyword>
<dbReference type="InterPro" id="IPR015421">
    <property type="entry name" value="PyrdxlP-dep_Trfase_major"/>
</dbReference>
<protein>
    <recommendedName>
        <fullName evidence="9">Aromatic-L-amino-acid decarboxylase</fullName>
    </recommendedName>
</protein>
<dbReference type="InterPro" id="IPR002129">
    <property type="entry name" value="PyrdxlP-dep_de-COase"/>
</dbReference>
<evidence type="ECO:0000256" key="1">
    <source>
        <dbReference type="ARBA" id="ARBA00001933"/>
    </source>
</evidence>
<dbReference type="GO" id="GO:0006520">
    <property type="term" value="P:amino acid metabolic process"/>
    <property type="evidence" value="ECO:0007669"/>
    <property type="project" value="InterPro"/>
</dbReference>
<dbReference type="InterPro" id="IPR015422">
    <property type="entry name" value="PyrdxlP-dep_Trfase_small"/>
</dbReference>
<evidence type="ECO:0000256" key="5">
    <source>
        <dbReference type="ARBA" id="ARBA00023239"/>
    </source>
</evidence>
<accession>A0A7S1AIZ8</accession>
<dbReference type="Gene3D" id="3.90.1150.10">
    <property type="entry name" value="Aspartate Aminotransferase, domain 1"/>
    <property type="match status" value="1"/>
</dbReference>
<keyword evidence="3" id="KW-0210">Decarboxylase</keyword>
<dbReference type="PRINTS" id="PR00800">
    <property type="entry name" value="YHDCRBOXLASE"/>
</dbReference>
<evidence type="ECO:0000256" key="3">
    <source>
        <dbReference type="ARBA" id="ARBA00022793"/>
    </source>
</evidence>
<evidence type="ECO:0008006" key="9">
    <source>
        <dbReference type="Google" id="ProtNLM"/>
    </source>
</evidence>